<dbReference type="AlphaFoldDB" id="A0A4Z2GPQ8"/>
<protein>
    <submittedName>
        <fullName evidence="2">Uncharacterized protein</fullName>
    </submittedName>
</protein>
<name>A0A4Z2GPQ8_9TELE</name>
<dbReference type="Proteomes" id="UP000314294">
    <property type="component" value="Unassembled WGS sequence"/>
</dbReference>
<dbReference type="EMBL" id="SRLO01000461">
    <property type="protein sequence ID" value="TNN55271.1"/>
    <property type="molecule type" value="Genomic_DNA"/>
</dbReference>
<proteinExistence type="predicted"/>
<feature type="region of interest" description="Disordered" evidence="1">
    <location>
        <begin position="1"/>
        <end position="22"/>
    </location>
</feature>
<evidence type="ECO:0000256" key="1">
    <source>
        <dbReference type="SAM" id="MobiDB-lite"/>
    </source>
</evidence>
<evidence type="ECO:0000313" key="3">
    <source>
        <dbReference type="Proteomes" id="UP000314294"/>
    </source>
</evidence>
<evidence type="ECO:0000313" key="2">
    <source>
        <dbReference type="EMBL" id="TNN55271.1"/>
    </source>
</evidence>
<gene>
    <name evidence="2" type="ORF">EYF80_034537</name>
</gene>
<reference evidence="2 3" key="1">
    <citation type="submission" date="2019-03" db="EMBL/GenBank/DDBJ databases">
        <title>First draft genome of Liparis tanakae, snailfish: a comprehensive survey of snailfish specific genes.</title>
        <authorList>
            <person name="Kim W."/>
            <person name="Song I."/>
            <person name="Jeong J.-H."/>
            <person name="Kim D."/>
            <person name="Kim S."/>
            <person name="Ryu S."/>
            <person name="Song J.Y."/>
            <person name="Lee S.K."/>
        </authorList>
    </citation>
    <scope>NUCLEOTIDE SEQUENCE [LARGE SCALE GENOMIC DNA]</scope>
    <source>
        <tissue evidence="2">Muscle</tissue>
    </source>
</reference>
<accession>A0A4Z2GPQ8</accession>
<sequence length="121" mass="13608">MVREQQKKLRPQNRRGVSSPGTAASAWQLLGSTQIVSDTDEAEMFLLSRLQNHILLHSSAVARDRGPFCYYKQRGDSCGNLQEEEGGTPQLQRSPPATHIRLERPPSSCNAKQHLRILEMI</sequence>
<organism evidence="2 3">
    <name type="scientific">Liparis tanakae</name>
    <name type="common">Tanaka's snailfish</name>
    <dbReference type="NCBI Taxonomy" id="230148"/>
    <lineage>
        <taxon>Eukaryota</taxon>
        <taxon>Metazoa</taxon>
        <taxon>Chordata</taxon>
        <taxon>Craniata</taxon>
        <taxon>Vertebrata</taxon>
        <taxon>Euteleostomi</taxon>
        <taxon>Actinopterygii</taxon>
        <taxon>Neopterygii</taxon>
        <taxon>Teleostei</taxon>
        <taxon>Neoteleostei</taxon>
        <taxon>Acanthomorphata</taxon>
        <taxon>Eupercaria</taxon>
        <taxon>Perciformes</taxon>
        <taxon>Cottioidei</taxon>
        <taxon>Cottales</taxon>
        <taxon>Liparidae</taxon>
        <taxon>Liparis</taxon>
    </lineage>
</organism>
<comment type="caution">
    <text evidence="2">The sequence shown here is derived from an EMBL/GenBank/DDBJ whole genome shotgun (WGS) entry which is preliminary data.</text>
</comment>
<feature type="region of interest" description="Disordered" evidence="1">
    <location>
        <begin position="81"/>
        <end position="105"/>
    </location>
</feature>
<keyword evidence="3" id="KW-1185">Reference proteome</keyword>